<dbReference type="SUPFAM" id="SSF88659">
    <property type="entry name" value="Sigma3 and sigma4 domains of RNA polymerase sigma factors"/>
    <property type="match status" value="1"/>
</dbReference>
<dbReference type="OrthoDB" id="9784272at2"/>
<dbReference type="InterPro" id="IPR036388">
    <property type="entry name" value="WH-like_DNA-bd_sf"/>
</dbReference>
<gene>
    <name evidence="8" type="ORF">FKG94_20015</name>
</gene>
<proteinExistence type="inferred from homology"/>
<feature type="domain" description="RNA polymerase sigma factor 70 region 4 type 2" evidence="7">
    <location>
        <begin position="133"/>
        <end position="185"/>
    </location>
</feature>
<evidence type="ECO:0000256" key="3">
    <source>
        <dbReference type="ARBA" id="ARBA00023082"/>
    </source>
</evidence>
<dbReference type="Gene3D" id="1.10.1740.10">
    <property type="match status" value="1"/>
</dbReference>
<dbReference type="GO" id="GO:0003677">
    <property type="term" value="F:DNA binding"/>
    <property type="evidence" value="ECO:0007669"/>
    <property type="project" value="InterPro"/>
</dbReference>
<dbReference type="PANTHER" id="PTHR43133">
    <property type="entry name" value="RNA POLYMERASE ECF-TYPE SIGMA FACTO"/>
    <property type="match status" value="1"/>
</dbReference>
<dbReference type="Proteomes" id="UP000319732">
    <property type="component" value="Unassembled WGS sequence"/>
</dbReference>
<comment type="caution">
    <text evidence="8">The sequence shown here is derived from an EMBL/GenBank/DDBJ whole genome shotgun (WGS) entry which is preliminary data.</text>
</comment>
<evidence type="ECO:0000259" key="6">
    <source>
        <dbReference type="Pfam" id="PF04542"/>
    </source>
</evidence>
<dbReference type="PANTHER" id="PTHR43133:SF62">
    <property type="entry name" value="RNA POLYMERASE SIGMA FACTOR SIGZ"/>
    <property type="match status" value="1"/>
</dbReference>
<dbReference type="EMBL" id="VHSG01000022">
    <property type="protein sequence ID" value="TQV71176.1"/>
    <property type="molecule type" value="Genomic_DNA"/>
</dbReference>
<dbReference type="GO" id="GO:0006352">
    <property type="term" value="P:DNA-templated transcription initiation"/>
    <property type="evidence" value="ECO:0007669"/>
    <property type="project" value="InterPro"/>
</dbReference>
<keyword evidence="9" id="KW-1185">Reference proteome</keyword>
<dbReference type="AlphaFoldDB" id="A0A545T1U6"/>
<dbReference type="SUPFAM" id="SSF88946">
    <property type="entry name" value="Sigma2 domain of RNA polymerase sigma factors"/>
    <property type="match status" value="1"/>
</dbReference>
<evidence type="ECO:0000256" key="1">
    <source>
        <dbReference type="ARBA" id="ARBA00010641"/>
    </source>
</evidence>
<feature type="region of interest" description="Disordered" evidence="5">
    <location>
        <begin position="93"/>
        <end position="122"/>
    </location>
</feature>
<dbReference type="InterPro" id="IPR039425">
    <property type="entry name" value="RNA_pol_sigma-70-like"/>
</dbReference>
<dbReference type="RefSeq" id="WP_142928718.1">
    <property type="nucleotide sequence ID" value="NZ_ML660100.1"/>
</dbReference>
<evidence type="ECO:0000256" key="2">
    <source>
        <dbReference type="ARBA" id="ARBA00023015"/>
    </source>
</evidence>
<keyword evidence="3" id="KW-0731">Sigma factor</keyword>
<dbReference type="Gene3D" id="1.10.10.10">
    <property type="entry name" value="Winged helix-like DNA-binding domain superfamily/Winged helix DNA-binding domain"/>
    <property type="match status" value="1"/>
</dbReference>
<dbReference type="InterPro" id="IPR013324">
    <property type="entry name" value="RNA_pol_sigma_r3/r4-like"/>
</dbReference>
<dbReference type="Pfam" id="PF08281">
    <property type="entry name" value="Sigma70_r4_2"/>
    <property type="match status" value="1"/>
</dbReference>
<keyword evidence="2" id="KW-0805">Transcription regulation</keyword>
<evidence type="ECO:0000256" key="5">
    <source>
        <dbReference type="SAM" id="MobiDB-lite"/>
    </source>
</evidence>
<reference evidence="8 9" key="1">
    <citation type="submission" date="2019-06" db="EMBL/GenBank/DDBJ databases">
        <title>Whole genome sequence for Cellvibrionaceae sp. R142.</title>
        <authorList>
            <person name="Wang G."/>
        </authorList>
    </citation>
    <scope>NUCLEOTIDE SEQUENCE [LARGE SCALE GENOMIC DNA]</scope>
    <source>
        <strain evidence="8 9">R142</strain>
    </source>
</reference>
<dbReference type="NCBIfam" id="TIGR02937">
    <property type="entry name" value="sigma70-ECF"/>
    <property type="match status" value="1"/>
</dbReference>
<keyword evidence="4" id="KW-0804">Transcription</keyword>
<dbReference type="CDD" id="cd06171">
    <property type="entry name" value="Sigma70_r4"/>
    <property type="match status" value="1"/>
</dbReference>
<evidence type="ECO:0000313" key="8">
    <source>
        <dbReference type="EMBL" id="TQV71176.1"/>
    </source>
</evidence>
<protein>
    <submittedName>
        <fullName evidence="8">Sigma-70 family RNA polymerase sigma factor</fullName>
    </submittedName>
</protein>
<name>A0A545T1U6_9GAMM</name>
<sequence>MAYDNDELTDLIARCAIRDQAALKRLYDTTSAFLNRVAFKIVGSEELSNDVLQEAFIQIWNNAAQYRPDIAKPLTWMTSIVRYRAIDKLGHEKKHRDPVDPGYDLDDLDSENLGTTTAGGSPESCAIMHQERGYLLECLDTLSEQIAESFKLAYLQGFSREDIASQFDTNTNTVKSWLRRGVERLKRCLDSKLAMNA</sequence>
<dbReference type="InterPro" id="IPR014284">
    <property type="entry name" value="RNA_pol_sigma-70_dom"/>
</dbReference>
<feature type="domain" description="RNA polymerase sigma-70 region 2" evidence="6">
    <location>
        <begin position="26"/>
        <end position="92"/>
    </location>
</feature>
<evidence type="ECO:0000313" key="9">
    <source>
        <dbReference type="Proteomes" id="UP000319732"/>
    </source>
</evidence>
<comment type="similarity">
    <text evidence="1">Belongs to the sigma-70 factor family. ECF subfamily.</text>
</comment>
<dbReference type="InterPro" id="IPR007627">
    <property type="entry name" value="RNA_pol_sigma70_r2"/>
</dbReference>
<accession>A0A545T1U6</accession>
<dbReference type="InterPro" id="IPR013325">
    <property type="entry name" value="RNA_pol_sigma_r2"/>
</dbReference>
<dbReference type="GO" id="GO:0016987">
    <property type="term" value="F:sigma factor activity"/>
    <property type="evidence" value="ECO:0007669"/>
    <property type="project" value="UniProtKB-KW"/>
</dbReference>
<dbReference type="Pfam" id="PF04542">
    <property type="entry name" value="Sigma70_r2"/>
    <property type="match status" value="1"/>
</dbReference>
<dbReference type="InterPro" id="IPR013249">
    <property type="entry name" value="RNA_pol_sigma70_r4_t2"/>
</dbReference>
<evidence type="ECO:0000256" key="4">
    <source>
        <dbReference type="ARBA" id="ARBA00023163"/>
    </source>
</evidence>
<evidence type="ECO:0000259" key="7">
    <source>
        <dbReference type="Pfam" id="PF08281"/>
    </source>
</evidence>
<organism evidence="8 9">
    <name type="scientific">Exilibacterium tricleocarpae</name>
    <dbReference type="NCBI Taxonomy" id="2591008"/>
    <lineage>
        <taxon>Bacteria</taxon>
        <taxon>Pseudomonadati</taxon>
        <taxon>Pseudomonadota</taxon>
        <taxon>Gammaproteobacteria</taxon>
        <taxon>Cellvibrionales</taxon>
        <taxon>Cellvibrionaceae</taxon>
        <taxon>Exilibacterium</taxon>
    </lineage>
</organism>